<accession>A0ABY7MHU2</accession>
<dbReference type="RefSeq" id="WP_270163235.1">
    <property type="nucleotide sequence ID" value="NZ_CP089391.1"/>
</dbReference>
<organism evidence="2 3">
    <name type="scientific">Bradyrhizobium xenonodulans</name>
    <dbReference type="NCBI Taxonomy" id="2736875"/>
    <lineage>
        <taxon>Bacteria</taxon>
        <taxon>Pseudomonadati</taxon>
        <taxon>Pseudomonadota</taxon>
        <taxon>Alphaproteobacteria</taxon>
        <taxon>Hyphomicrobiales</taxon>
        <taxon>Nitrobacteraceae</taxon>
        <taxon>Bradyrhizobium</taxon>
    </lineage>
</organism>
<dbReference type="EMBL" id="CP089391">
    <property type="protein sequence ID" value="WBL77944.1"/>
    <property type="molecule type" value="Genomic_DNA"/>
</dbReference>
<protein>
    <submittedName>
        <fullName evidence="2">UTRA domain-containing protein</fullName>
    </submittedName>
</protein>
<dbReference type="SUPFAM" id="SSF64288">
    <property type="entry name" value="Chorismate lyase-like"/>
    <property type="match status" value="1"/>
</dbReference>
<reference evidence="2" key="1">
    <citation type="submission" date="2021-12" db="EMBL/GenBank/DDBJ databases">
        <title>Bradyrhizobium xenonodulans sp. nov.</title>
        <authorList>
            <person name="Claassens R."/>
            <person name="Venter S.N."/>
            <person name="Beukes C.W."/>
            <person name="Stepkowski T."/>
            <person name="Steenkamp E.T."/>
        </authorList>
    </citation>
    <scope>NUCLEOTIDE SEQUENCE</scope>
    <source>
        <strain evidence="2">14AB</strain>
    </source>
</reference>
<dbReference type="InterPro" id="IPR011663">
    <property type="entry name" value="UTRA"/>
</dbReference>
<proteinExistence type="predicted"/>
<feature type="domain" description="UbiC transcription regulator-associated" evidence="1">
    <location>
        <begin position="2"/>
        <end position="98"/>
    </location>
</feature>
<dbReference type="Gene3D" id="3.40.1410.10">
    <property type="entry name" value="Chorismate lyase-like"/>
    <property type="match status" value="1"/>
</dbReference>
<dbReference type="Pfam" id="PF07702">
    <property type="entry name" value="UTRA"/>
    <property type="match status" value="1"/>
</dbReference>
<sequence length="107" mass="11853">MLADGKVVGLDTLWLPRALADKLKDHLHGEFIIPLLPQYGIIVDHSKYQIEATTATEVQAQMLDVVSGYPLLVMRYFPTAADGRPILAGQNVTRADRLTCNFTSRAE</sequence>
<dbReference type="Proteomes" id="UP001179614">
    <property type="component" value="Chromosome"/>
</dbReference>
<evidence type="ECO:0000259" key="1">
    <source>
        <dbReference type="Pfam" id="PF07702"/>
    </source>
</evidence>
<evidence type="ECO:0000313" key="3">
    <source>
        <dbReference type="Proteomes" id="UP001179614"/>
    </source>
</evidence>
<evidence type="ECO:0000313" key="2">
    <source>
        <dbReference type="EMBL" id="WBL77944.1"/>
    </source>
</evidence>
<gene>
    <name evidence="2" type="ORF">I3J27_34025</name>
</gene>
<keyword evidence="3" id="KW-1185">Reference proteome</keyword>
<dbReference type="InterPro" id="IPR028978">
    <property type="entry name" value="Chorismate_lyase_/UTRA_dom_sf"/>
</dbReference>
<name>A0ABY7MHU2_9BRAD</name>